<dbReference type="GO" id="GO:0051213">
    <property type="term" value="F:dioxygenase activity"/>
    <property type="evidence" value="ECO:0007669"/>
    <property type="project" value="UniProtKB-KW"/>
</dbReference>
<dbReference type="GO" id="GO:0004462">
    <property type="term" value="F:lactoylglutathione lyase activity"/>
    <property type="evidence" value="ECO:0007669"/>
    <property type="project" value="UniProtKB-EC"/>
</dbReference>
<dbReference type="Proteomes" id="UP000015381">
    <property type="component" value="Chromosome I"/>
</dbReference>
<dbReference type="SUPFAM" id="SSF54593">
    <property type="entry name" value="Glyoxalase/Bleomycin resistance protein/Dihydroxybiphenyl dioxygenase"/>
    <property type="match status" value="2"/>
</dbReference>
<dbReference type="RefSeq" id="WP_008526388.1">
    <property type="nucleotide sequence ID" value="NC_021921.1"/>
</dbReference>
<dbReference type="Proteomes" id="UP000003861">
    <property type="component" value="Unassembled WGS sequence"/>
</dbReference>
<dbReference type="EC" id="4.4.1.5" evidence="3"/>
<dbReference type="PANTHER" id="PTHR43279:SF1">
    <property type="entry name" value="CATECHOL-2,3-DIOXYGENASE"/>
    <property type="match status" value="1"/>
</dbReference>
<accession>F7PKJ1</accession>
<proteinExistence type="predicted"/>
<dbReference type="InterPro" id="IPR004360">
    <property type="entry name" value="Glyas_Fos-R_dOase_dom"/>
</dbReference>
<dbReference type="PROSITE" id="PS51819">
    <property type="entry name" value="VOC"/>
    <property type="match status" value="1"/>
</dbReference>
<evidence type="ECO:0000313" key="5">
    <source>
        <dbReference type="Proteomes" id="UP000015381"/>
    </source>
</evidence>
<protein>
    <submittedName>
        <fullName evidence="3">Catechol-23-dioxygenase protein</fullName>
        <ecNumber evidence="3">4.4.1.5</ecNumber>
    </submittedName>
    <submittedName>
        <fullName evidence="2">Glyoxalase</fullName>
    </submittedName>
</protein>
<dbReference type="PANTHER" id="PTHR43279">
    <property type="entry name" value="CATECHOL-2,3-DIOXYGENASE"/>
    <property type="match status" value="1"/>
</dbReference>
<reference evidence="2 5" key="3">
    <citation type="journal article" date="2014" name="Environ. Microbiol.">
        <title>Halorhabdus tiamatea: proteogenomics and glycosidase activity measurements identify the first cultivated euryarchaeon from a deep-sea anoxic brine lake as potential polysaccharide degrader.</title>
        <authorList>
            <person name="Werner J."/>
            <person name="Ferrer M."/>
            <person name="Michel G."/>
            <person name="Mann A.J."/>
            <person name="Huang S."/>
            <person name="Juarez S."/>
            <person name="Ciordia S."/>
            <person name="Albar J.P."/>
            <person name="Alcaide M."/>
            <person name="La Cono V."/>
            <person name="Yakimov M.M."/>
            <person name="Antunes A."/>
            <person name="Taborda M."/>
            <person name="Da Costa M.S."/>
            <person name="Amann R.I."/>
            <person name="Gloeckner F.O."/>
            <person name="Golyshina O.V."/>
            <person name="Golyshin P.N."/>
            <person name="Teeling H."/>
        </authorList>
    </citation>
    <scope>NUCLEOTIDE SEQUENCE [LARGE SCALE GENOMIC DNA]</scope>
    <source>
        <strain evidence="5">SARL4B</strain>
        <strain evidence="2">Type strain: SARL4B</strain>
    </source>
</reference>
<dbReference type="Pfam" id="PF00903">
    <property type="entry name" value="Glyoxalase"/>
    <property type="match status" value="1"/>
</dbReference>
<feature type="domain" description="VOC" evidence="1">
    <location>
        <begin position="12"/>
        <end position="127"/>
    </location>
</feature>
<gene>
    <name evidence="3" type="primary">catE</name>
    <name evidence="3" type="ORF">HLRTI_002020</name>
    <name evidence="2" type="ORF">HTIA_1855</name>
</gene>
<keyword evidence="3" id="KW-0560">Oxidoreductase</keyword>
<keyword evidence="5" id="KW-1185">Reference proteome</keyword>
<reference evidence="3 4" key="2">
    <citation type="journal article" date="2013" name="PLoS ONE">
        <title>INDIGO - INtegrated Data Warehouse of MIcrobial GenOmes with Examples from the Red Sea Extremophiles.</title>
        <authorList>
            <person name="Alam I."/>
            <person name="Antunes A."/>
            <person name="Kamau A.A."/>
            <person name="Ba Alawi W."/>
            <person name="Kalkatawi M."/>
            <person name="Stingl U."/>
            <person name="Bajic V.B."/>
        </authorList>
    </citation>
    <scope>NUCLEOTIDE SEQUENCE [LARGE SCALE GENOMIC DNA]</scope>
    <source>
        <strain evidence="3 4">SARL4B</strain>
    </source>
</reference>
<organism evidence="3 4">
    <name type="scientific">Halorhabdus tiamatea SARL4B</name>
    <dbReference type="NCBI Taxonomy" id="1033806"/>
    <lineage>
        <taxon>Archaea</taxon>
        <taxon>Methanobacteriati</taxon>
        <taxon>Methanobacteriota</taxon>
        <taxon>Stenosarchaea group</taxon>
        <taxon>Halobacteria</taxon>
        <taxon>Halobacteriales</taxon>
        <taxon>Haloarculaceae</taxon>
        <taxon>Halorhabdus</taxon>
    </lineage>
</organism>
<evidence type="ECO:0000313" key="3">
    <source>
        <dbReference type="EMBL" id="ERJ05992.1"/>
    </source>
</evidence>
<dbReference type="eggNOG" id="arCOG06106">
    <property type="taxonomic scope" value="Archaea"/>
</dbReference>
<dbReference type="KEGG" id="hti:HTIA_1855"/>
<keyword evidence="3" id="KW-0223">Dioxygenase</keyword>
<evidence type="ECO:0000259" key="1">
    <source>
        <dbReference type="PROSITE" id="PS51819"/>
    </source>
</evidence>
<dbReference type="GeneID" id="23799581"/>
<evidence type="ECO:0000313" key="2">
    <source>
        <dbReference type="EMBL" id="CCQ33975.1"/>
    </source>
</evidence>
<sequence length="280" mass="30067">MPTDGTLPAETRLGRTALRVADLAATTDFYREVVGLTLLERSAERTTLGAGDTPLLVLERDETAVEPSRSAAGLFHTAFRVPSRGALGDALTRVRERGHLDGASNHGVSEALYLTDPEGNGVEIYRDFPRAEWPTSDDGRVRMWTEPLDIEGVSEAATGMDGVPDGTDLGHVHLEVTSLAAFRECYVDTLGFTEQTTLPDASFVAAGGYHHHVGANTWGQRSAPASGRGLAWFEVLLPDTRTLEAVENRVAASQYSATQTAASLSVTGPDDIEVRFRVTS</sequence>
<dbReference type="EMBL" id="HF571520">
    <property type="protein sequence ID" value="CCQ33975.1"/>
    <property type="molecule type" value="Genomic_DNA"/>
</dbReference>
<name>F7PKJ1_9EURY</name>
<dbReference type="InterPro" id="IPR029068">
    <property type="entry name" value="Glyas_Bleomycin-R_OHBP_Dase"/>
</dbReference>
<dbReference type="EMBL" id="AFNT02000022">
    <property type="protein sequence ID" value="ERJ05992.1"/>
    <property type="molecule type" value="Genomic_DNA"/>
</dbReference>
<dbReference type="PATRIC" id="fig|1033806.12.peg.1841"/>
<dbReference type="Gene3D" id="3.10.180.10">
    <property type="entry name" value="2,3-Dihydroxybiphenyl 1,2-Dioxygenase, domain 1"/>
    <property type="match status" value="2"/>
</dbReference>
<dbReference type="InterPro" id="IPR037523">
    <property type="entry name" value="VOC_core"/>
</dbReference>
<dbReference type="STRING" id="1033806.HTIA_1855"/>
<dbReference type="AlphaFoldDB" id="F7PKJ1"/>
<keyword evidence="3" id="KW-0456">Lyase</keyword>
<evidence type="ECO:0000313" key="4">
    <source>
        <dbReference type="Proteomes" id="UP000003861"/>
    </source>
</evidence>
<dbReference type="OrthoDB" id="37941at2157"/>
<dbReference type="HOGENOM" id="CLU_059557_0_0_2"/>
<reference evidence="3 4" key="1">
    <citation type="journal article" date="2011" name="J. Bacteriol.">
        <title>Genome sequence of Halorhabdus tiamatea, the first archaeon isolated from a deep-sea anoxic brine lake.</title>
        <authorList>
            <person name="Antunes A."/>
            <person name="Alam I."/>
            <person name="Bajic V.B."/>
            <person name="Stingl U."/>
        </authorList>
    </citation>
    <scope>NUCLEOTIDE SEQUENCE [LARGE SCALE GENOMIC DNA]</scope>
    <source>
        <strain evidence="3 4">SARL4B</strain>
    </source>
</reference>